<keyword evidence="4 7" id="KW-1133">Transmembrane helix</keyword>
<feature type="transmembrane region" description="Helical" evidence="7">
    <location>
        <begin position="208"/>
        <end position="230"/>
    </location>
</feature>
<feature type="domain" description="Major facilitator superfamily (MFS) profile" evidence="8">
    <location>
        <begin position="142"/>
        <end position="574"/>
    </location>
</feature>
<feature type="transmembrane region" description="Helical" evidence="7">
    <location>
        <begin position="296"/>
        <end position="317"/>
    </location>
</feature>
<evidence type="ECO:0000256" key="1">
    <source>
        <dbReference type="ARBA" id="ARBA00004141"/>
    </source>
</evidence>
<dbReference type="PROSITE" id="PS00216">
    <property type="entry name" value="SUGAR_TRANSPORT_1"/>
    <property type="match status" value="1"/>
</dbReference>
<feature type="transmembrane region" description="Helical" evidence="7">
    <location>
        <begin position="140"/>
        <end position="161"/>
    </location>
</feature>
<feature type="region of interest" description="Disordered" evidence="6">
    <location>
        <begin position="1"/>
        <end position="103"/>
    </location>
</feature>
<dbReference type="Gene3D" id="1.20.1250.20">
    <property type="entry name" value="MFS general substrate transporter like domains"/>
    <property type="match status" value="1"/>
</dbReference>
<keyword evidence="5 7" id="KW-0472">Membrane</keyword>
<evidence type="ECO:0000313" key="9">
    <source>
        <dbReference type="EMBL" id="OMP86650.1"/>
    </source>
</evidence>
<evidence type="ECO:0000256" key="6">
    <source>
        <dbReference type="SAM" id="MobiDB-lite"/>
    </source>
</evidence>
<dbReference type="SUPFAM" id="SSF103473">
    <property type="entry name" value="MFS general substrate transporter"/>
    <property type="match status" value="1"/>
</dbReference>
<feature type="transmembrane region" description="Helical" evidence="7">
    <location>
        <begin position="516"/>
        <end position="538"/>
    </location>
</feature>
<accession>A0A1S8BGK9</accession>
<feature type="transmembrane region" description="Helical" evidence="7">
    <location>
        <begin position="485"/>
        <end position="509"/>
    </location>
</feature>
<dbReference type="OrthoDB" id="3561359at2759"/>
<proteinExistence type="inferred from homology"/>
<dbReference type="PANTHER" id="PTHR23502:SF7">
    <property type="entry name" value="DRUG_PROTON ANTIPORTER YHK8-RELATED"/>
    <property type="match status" value="1"/>
</dbReference>
<feature type="compositionally biased region" description="Basic and acidic residues" evidence="6">
    <location>
        <begin position="40"/>
        <end position="64"/>
    </location>
</feature>
<evidence type="ECO:0000256" key="5">
    <source>
        <dbReference type="ARBA" id="ARBA00023136"/>
    </source>
</evidence>
<feature type="compositionally biased region" description="Low complexity" evidence="6">
    <location>
        <begin position="1"/>
        <end position="14"/>
    </location>
</feature>
<evidence type="ECO:0000256" key="3">
    <source>
        <dbReference type="ARBA" id="ARBA00022692"/>
    </source>
</evidence>
<reference evidence="9 10" key="1">
    <citation type="submission" date="2017-01" db="EMBL/GenBank/DDBJ databases">
        <title>Draft genome sequence of Diplodia seriata F98.1, a fungal species involved in grapevine trunk diseases.</title>
        <authorList>
            <person name="Robert-Siegwald G."/>
            <person name="Vallet J."/>
            <person name="Abou-Mansour E."/>
            <person name="Xu J."/>
            <person name="Rey P."/>
            <person name="Bertsch C."/>
            <person name="Rego C."/>
            <person name="Larignon P."/>
            <person name="Fontaine F."/>
            <person name="Lebrun M.-H."/>
        </authorList>
    </citation>
    <scope>NUCLEOTIDE SEQUENCE [LARGE SCALE GENOMIC DNA]</scope>
    <source>
        <strain evidence="9 10">F98.1</strain>
    </source>
</reference>
<comment type="subcellular location">
    <subcellularLocation>
        <location evidence="1">Membrane</location>
        <topology evidence="1">Multi-pass membrane protein</topology>
    </subcellularLocation>
</comment>
<dbReference type="STRING" id="420778.A0A1S8BGK9"/>
<dbReference type="GO" id="GO:0005886">
    <property type="term" value="C:plasma membrane"/>
    <property type="evidence" value="ECO:0007669"/>
    <property type="project" value="TreeGrafter"/>
</dbReference>
<feature type="transmembrane region" description="Helical" evidence="7">
    <location>
        <begin position="372"/>
        <end position="398"/>
    </location>
</feature>
<dbReference type="PROSITE" id="PS50850">
    <property type="entry name" value="MFS"/>
    <property type="match status" value="1"/>
</dbReference>
<evidence type="ECO:0000313" key="10">
    <source>
        <dbReference type="Proteomes" id="UP000190776"/>
    </source>
</evidence>
<dbReference type="AlphaFoldDB" id="A0A1S8BGK9"/>
<evidence type="ECO:0000256" key="2">
    <source>
        <dbReference type="ARBA" id="ARBA00008335"/>
    </source>
</evidence>
<feature type="transmembrane region" description="Helical" evidence="7">
    <location>
        <begin position="461"/>
        <end position="479"/>
    </location>
</feature>
<dbReference type="FunFam" id="1.20.1720.10:FF:000063">
    <property type="entry name" value="MFS multidrug transporter, putative (AFU_orthologue AFUA_2G05840)"/>
    <property type="match status" value="1"/>
</dbReference>
<gene>
    <name evidence="9" type="ORF">BK809_0003821</name>
</gene>
<dbReference type="GO" id="GO:0022857">
    <property type="term" value="F:transmembrane transporter activity"/>
    <property type="evidence" value="ECO:0007669"/>
    <property type="project" value="InterPro"/>
</dbReference>
<comment type="caution">
    <text evidence="9">The sequence shown here is derived from an EMBL/GenBank/DDBJ whole genome shotgun (WGS) entry which is preliminary data.</text>
</comment>
<sequence>MSRGHSSSSSSSVSGNTPSPLPADGSTEKSVIGVVPGGGDEEKQLGFDGGDATRTRTFEPIKGEGDDDDVDRSSSRPRSRSLHTVHSHRSYAGGDGYTRWDEDEPAAPCEHFEVTWDTLPESQASATVRNPRLMNMARRWLIVVIVSSSSLCVTCASSIYTSTYGQLTSEFHSSRIVATLGLSLFVAGLGCGPMILSPLSEFYGRRPIYVVSYSFFLIWLIPCALAQNMATTLVARFLDGLSGSAFLSVAGGTVGDCFARHELSAPMMIYTASPFIGPEIGPLVGGFINQYTSWRWTFYVMLIWAGAQLAAIVFLVPETYHPVLLRRKAQKLRAETGEEAWKAPIEKLDKSVSQTLLWSCVRPFQLLVFEPMCLNLCILSSILLGILYLFFGAFPLVFQNNHGFTLSQVGLAFLGLFVGMILGISTDPLWRRNYARLVQRREAQGGEPGGAEPEYRLPPTIAGAVIVPIALFGFGWTTYSSVHWIVPIIFSTLFGIGVICVYSGVFTFLVDCYPLYAASALAANSFARSSFAAAFPLFGVQMYNRLGYQWATSLLAFLALAMAPFPYFFYRYGKRLRGKSRFASA</sequence>
<keyword evidence="3 7" id="KW-0812">Transmembrane</keyword>
<feature type="transmembrane region" description="Helical" evidence="7">
    <location>
        <begin position="410"/>
        <end position="430"/>
    </location>
</feature>
<dbReference type="InterPro" id="IPR020846">
    <property type="entry name" value="MFS_dom"/>
</dbReference>
<comment type="similarity">
    <text evidence="2">Belongs to the major facilitator superfamily.</text>
</comment>
<dbReference type="Pfam" id="PF07690">
    <property type="entry name" value="MFS_1"/>
    <property type="match status" value="1"/>
</dbReference>
<dbReference type="CDD" id="cd17323">
    <property type="entry name" value="MFS_Tpo1_MDR_like"/>
    <property type="match status" value="1"/>
</dbReference>
<dbReference type="FunFam" id="1.20.1250.20:FF:000082">
    <property type="entry name" value="MFS multidrug transporter, putative"/>
    <property type="match status" value="1"/>
</dbReference>
<feature type="transmembrane region" description="Helical" evidence="7">
    <location>
        <begin position="550"/>
        <end position="570"/>
    </location>
</feature>
<dbReference type="Proteomes" id="UP000190776">
    <property type="component" value="Unassembled WGS sequence"/>
</dbReference>
<feature type="compositionally biased region" description="Basic residues" evidence="6">
    <location>
        <begin position="75"/>
        <end position="89"/>
    </location>
</feature>
<protein>
    <submittedName>
        <fullName evidence="9">Putative drug/proton antiporter YHK8</fullName>
    </submittedName>
</protein>
<dbReference type="GO" id="GO:0140115">
    <property type="term" value="P:export across plasma membrane"/>
    <property type="evidence" value="ECO:0007669"/>
    <property type="project" value="UniProtKB-ARBA"/>
</dbReference>
<evidence type="ECO:0000259" key="8">
    <source>
        <dbReference type="PROSITE" id="PS50850"/>
    </source>
</evidence>
<evidence type="ECO:0000256" key="4">
    <source>
        <dbReference type="ARBA" id="ARBA00022989"/>
    </source>
</evidence>
<dbReference type="GO" id="GO:0042908">
    <property type="term" value="P:xenobiotic transport"/>
    <property type="evidence" value="ECO:0007669"/>
    <property type="project" value="UniProtKB-ARBA"/>
</dbReference>
<name>A0A1S8BGK9_9PEZI</name>
<dbReference type="InterPro" id="IPR036259">
    <property type="entry name" value="MFS_trans_sf"/>
</dbReference>
<evidence type="ECO:0000256" key="7">
    <source>
        <dbReference type="SAM" id="Phobius"/>
    </source>
</evidence>
<dbReference type="InterPro" id="IPR011701">
    <property type="entry name" value="MFS"/>
</dbReference>
<dbReference type="PANTHER" id="PTHR23502">
    <property type="entry name" value="MAJOR FACILITATOR SUPERFAMILY"/>
    <property type="match status" value="1"/>
</dbReference>
<dbReference type="InterPro" id="IPR005829">
    <property type="entry name" value="Sugar_transporter_CS"/>
</dbReference>
<feature type="transmembrane region" description="Helical" evidence="7">
    <location>
        <begin position="176"/>
        <end position="196"/>
    </location>
</feature>
<organism evidence="9 10">
    <name type="scientific">Diplodia seriata</name>
    <dbReference type="NCBI Taxonomy" id="420778"/>
    <lineage>
        <taxon>Eukaryota</taxon>
        <taxon>Fungi</taxon>
        <taxon>Dikarya</taxon>
        <taxon>Ascomycota</taxon>
        <taxon>Pezizomycotina</taxon>
        <taxon>Dothideomycetes</taxon>
        <taxon>Dothideomycetes incertae sedis</taxon>
        <taxon>Botryosphaeriales</taxon>
        <taxon>Botryosphaeriaceae</taxon>
        <taxon>Diplodia</taxon>
    </lineage>
</organism>
<dbReference type="EMBL" id="MSZU01000080">
    <property type="protein sequence ID" value="OMP86650.1"/>
    <property type="molecule type" value="Genomic_DNA"/>
</dbReference>